<sequence length="435" mass="49030">MKADVVIVGSGVAGLYCALNLPDDKTIRLITKNSLEMSDSYLAQGGICVLKEEGDYENFFQDTLKAGHFENDRAAVQQMICKSPEVIKDLISLGVEFEQKDGKLLYTKEGAHSLPRILYHKDITGQEITGKLLAQVKKKKNVILMEYTEMVDLICRDNRCSGVVIRTKEGINLRLDADFTVLATGGIGGLYEDSTNYPHLTGDSLALAIRHNIRLKNINYIQIHPTTLYSKKKGRRFLISESVRGEGAYLLNAKKERFVDELLPRDILTQKILQQMKKEGSRHVWLSVTHLGREKIMERFPNIYERCKEEGIDIAKDCIPVTPAQHYFMGGIEADLSSRTSMEYLYAAGETSCNGVHGANRLASNSLLESLVFAREAARHISKVQKNKSFPPVAVDLKQYNDYEKLQAKNKELVLKEIERAAQNVQRNNLQVKYG</sequence>
<dbReference type="InterPro" id="IPR036188">
    <property type="entry name" value="FAD/NAD-bd_sf"/>
</dbReference>
<evidence type="ECO:0000256" key="9">
    <source>
        <dbReference type="ARBA" id="ARBA00023002"/>
    </source>
</evidence>
<dbReference type="STRING" id="1121345.SAMN02745217_00094"/>
<dbReference type="Gene3D" id="3.50.50.60">
    <property type="entry name" value="FAD/NAD(P)-binding domain"/>
    <property type="match status" value="1"/>
</dbReference>
<evidence type="ECO:0000256" key="6">
    <source>
        <dbReference type="ARBA" id="ARBA00022630"/>
    </source>
</evidence>
<comment type="catalytic activity">
    <reaction evidence="11">
        <text>L-aspartate + O2 = iminosuccinate + H2O2</text>
        <dbReference type="Rhea" id="RHEA:25876"/>
        <dbReference type="ChEBI" id="CHEBI:15379"/>
        <dbReference type="ChEBI" id="CHEBI:16240"/>
        <dbReference type="ChEBI" id="CHEBI:29991"/>
        <dbReference type="ChEBI" id="CHEBI:77875"/>
        <dbReference type="EC" id="1.4.3.16"/>
    </reaction>
    <physiologicalReaction direction="left-to-right" evidence="11">
        <dbReference type="Rhea" id="RHEA:25877"/>
    </physiologicalReaction>
</comment>
<dbReference type="NCBIfam" id="NF004820">
    <property type="entry name" value="PRK06175.1"/>
    <property type="match status" value="1"/>
</dbReference>
<dbReference type="Proteomes" id="UP000184612">
    <property type="component" value="Unassembled WGS sequence"/>
</dbReference>
<dbReference type="InterPro" id="IPR027477">
    <property type="entry name" value="Succ_DH/fumarate_Rdtase_cat_sf"/>
</dbReference>
<dbReference type="EC" id="1.4.3.16" evidence="4"/>
<dbReference type="SUPFAM" id="SSF56425">
    <property type="entry name" value="Succinate dehydrogenase/fumarate reductase flavoprotein, catalytic domain"/>
    <property type="match status" value="1"/>
</dbReference>
<evidence type="ECO:0000256" key="7">
    <source>
        <dbReference type="ARBA" id="ARBA00022642"/>
    </source>
</evidence>
<feature type="domain" description="FAD-dependent oxidoreductase 2 FAD-binding" evidence="12">
    <location>
        <begin position="4"/>
        <end position="367"/>
    </location>
</feature>
<protein>
    <recommendedName>
        <fullName evidence="5">L-aspartate oxidase</fullName>
        <ecNumber evidence="4">1.4.3.16</ecNumber>
    </recommendedName>
    <alternativeName>
        <fullName evidence="10">Quinolinate synthase B</fullName>
    </alternativeName>
</protein>
<evidence type="ECO:0000256" key="10">
    <source>
        <dbReference type="ARBA" id="ARBA00030386"/>
    </source>
</evidence>
<dbReference type="UniPathway" id="UPA00253">
    <property type="reaction ID" value="UER00326"/>
</dbReference>
<dbReference type="AlphaFoldDB" id="A0A1M7XWH7"/>
<evidence type="ECO:0000256" key="5">
    <source>
        <dbReference type="ARBA" id="ARBA00021901"/>
    </source>
</evidence>
<evidence type="ECO:0000256" key="11">
    <source>
        <dbReference type="ARBA" id="ARBA00048305"/>
    </source>
</evidence>
<dbReference type="InterPro" id="IPR003953">
    <property type="entry name" value="FAD-dep_OxRdtase_2_FAD-bd"/>
</dbReference>
<dbReference type="OrthoDB" id="9806724at2"/>
<comment type="similarity">
    <text evidence="3">Belongs to the FAD-dependent oxidoreductase 2 family. NadB subfamily.</text>
</comment>
<evidence type="ECO:0000313" key="14">
    <source>
        <dbReference type="Proteomes" id="UP000184612"/>
    </source>
</evidence>
<keyword evidence="9" id="KW-0560">Oxidoreductase</keyword>
<evidence type="ECO:0000256" key="3">
    <source>
        <dbReference type="ARBA" id="ARBA00008562"/>
    </source>
</evidence>
<evidence type="ECO:0000259" key="12">
    <source>
        <dbReference type="Pfam" id="PF00890"/>
    </source>
</evidence>
<dbReference type="GO" id="GO:0008734">
    <property type="term" value="F:L-aspartate oxidase activity"/>
    <property type="evidence" value="ECO:0007669"/>
    <property type="project" value="UniProtKB-EC"/>
</dbReference>
<dbReference type="RefSeq" id="WP_073586856.1">
    <property type="nucleotide sequence ID" value="NZ_FRFD01000003.1"/>
</dbReference>
<dbReference type="PANTHER" id="PTHR42716:SF2">
    <property type="entry name" value="L-ASPARTATE OXIDASE, CHLOROPLASTIC"/>
    <property type="match status" value="1"/>
</dbReference>
<keyword evidence="7" id="KW-0662">Pyridine nucleotide biosynthesis</keyword>
<organism evidence="13 14">
    <name type="scientific">Anaerocolumna xylanovorans DSM 12503</name>
    <dbReference type="NCBI Taxonomy" id="1121345"/>
    <lineage>
        <taxon>Bacteria</taxon>
        <taxon>Bacillati</taxon>
        <taxon>Bacillota</taxon>
        <taxon>Clostridia</taxon>
        <taxon>Lachnospirales</taxon>
        <taxon>Lachnospiraceae</taxon>
        <taxon>Anaerocolumna</taxon>
    </lineage>
</organism>
<keyword evidence="8" id="KW-0274">FAD</keyword>
<keyword evidence="14" id="KW-1185">Reference proteome</keyword>
<dbReference type="Pfam" id="PF00890">
    <property type="entry name" value="FAD_binding_2"/>
    <property type="match status" value="1"/>
</dbReference>
<dbReference type="PRINTS" id="PR00368">
    <property type="entry name" value="FADPNR"/>
</dbReference>
<comment type="pathway">
    <text evidence="2">Cofactor biosynthesis; NAD(+) biosynthesis; iminoaspartate from L-aspartate (oxidase route): step 1/1.</text>
</comment>
<reference evidence="13 14" key="1">
    <citation type="submission" date="2016-12" db="EMBL/GenBank/DDBJ databases">
        <authorList>
            <person name="Song W.-J."/>
            <person name="Kurnit D.M."/>
        </authorList>
    </citation>
    <scope>NUCLEOTIDE SEQUENCE [LARGE SCALE GENOMIC DNA]</scope>
    <source>
        <strain evidence="13 14">DSM 12503</strain>
    </source>
</reference>
<dbReference type="FunFam" id="3.90.700.10:FF:000002">
    <property type="entry name" value="L-aspartate oxidase"/>
    <property type="match status" value="1"/>
</dbReference>
<evidence type="ECO:0000256" key="1">
    <source>
        <dbReference type="ARBA" id="ARBA00001974"/>
    </source>
</evidence>
<accession>A0A1M7XWH7</accession>
<dbReference type="GO" id="GO:0034628">
    <property type="term" value="P:'de novo' NAD+ biosynthetic process from L-aspartate"/>
    <property type="evidence" value="ECO:0007669"/>
    <property type="project" value="TreeGrafter"/>
</dbReference>
<dbReference type="PANTHER" id="PTHR42716">
    <property type="entry name" value="L-ASPARTATE OXIDASE"/>
    <property type="match status" value="1"/>
</dbReference>
<dbReference type="Gene3D" id="3.90.700.10">
    <property type="entry name" value="Succinate dehydrogenase/fumarate reductase flavoprotein, catalytic domain"/>
    <property type="match status" value="1"/>
</dbReference>
<evidence type="ECO:0000313" key="13">
    <source>
        <dbReference type="EMBL" id="SHO43098.1"/>
    </source>
</evidence>
<dbReference type="InterPro" id="IPR005288">
    <property type="entry name" value="NadB"/>
</dbReference>
<dbReference type="SUPFAM" id="SSF51905">
    <property type="entry name" value="FAD/NAD(P)-binding domain"/>
    <property type="match status" value="1"/>
</dbReference>
<proteinExistence type="inferred from homology"/>
<evidence type="ECO:0000256" key="8">
    <source>
        <dbReference type="ARBA" id="ARBA00022827"/>
    </source>
</evidence>
<dbReference type="GO" id="GO:0033765">
    <property type="term" value="F:steroid dehydrogenase activity, acting on the CH-CH group of donors"/>
    <property type="evidence" value="ECO:0007669"/>
    <property type="project" value="UniProtKB-ARBA"/>
</dbReference>
<comment type="cofactor">
    <cofactor evidence="1">
        <name>FAD</name>
        <dbReference type="ChEBI" id="CHEBI:57692"/>
    </cofactor>
</comment>
<keyword evidence="6" id="KW-0285">Flavoprotein</keyword>
<gene>
    <name evidence="13" type="ORF">SAMN02745217_00094</name>
</gene>
<evidence type="ECO:0000256" key="2">
    <source>
        <dbReference type="ARBA" id="ARBA00004950"/>
    </source>
</evidence>
<evidence type="ECO:0000256" key="4">
    <source>
        <dbReference type="ARBA" id="ARBA00012173"/>
    </source>
</evidence>
<dbReference type="EMBL" id="FRFD01000003">
    <property type="protein sequence ID" value="SHO43098.1"/>
    <property type="molecule type" value="Genomic_DNA"/>
</dbReference>
<name>A0A1M7XWH7_9FIRM</name>